<accession>A0A9N9QW26</accession>
<dbReference type="InterPro" id="IPR001251">
    <property type="entry name" value="CRAL-TRIO_dom"/>
</dbReference>
<dbReference type="Pfam" id="PF00650">
    <property type="entry name" value="CRAL_TRIO"/>
    <property type="match status" value="1"/>
</dbReference>
<dbReference type="InterPro" id="IPR011074">
    <property type="entry name" value="CRAL/TRIO_N_dom"/>
</dbReference>
<dbReference type="SMART" id="SM01100">
    <property type="entry name" value="CRAL_TRIO_N"/>
    <property type="match status" value="1"/>
</dbReference>
<dbReference type="PRINTS" id="PR00180">
    <property type="entry name" value="CRETINALDHBP"/>
</dbReference>
<feature type="domain" description="CRAL-TRIO" evidence="1">
    <location>
        <begin position="79"/>
        <end position="255"/>
    </location>
</feature>
<dbReference type="SMART" id="SM00516">
    <property type="entry name" value="SEC14"/>
    <property type="match status" value="1"/>
</dbReference>
<dbReference type="PANTHER" id="PTHR10174">
    <property type="entry name" value="ALPHA-TOCOPHEROL TRANSFER PROTEIN-RELATED"/>
    <property type="match status" value="1"/>
</dbReference>
<dbReference type="InterPro" id="IPR036865">
    <property type="entry name" value="CRAL-TRIO_dom_sf"/>
</dbReference>
<dbReference type="OrthoDB" id="6682367at2759"/>
<dbReference type="Gene3D" id="1.10.8.20">
    <property type="entry name" value="N-terminal domain of phosphatidylinositol transfer protein sec14p"/>
    <property type="match status" value="1"/>
</dbReference>
<dbReference type="CDD" id="cd00170">
    <property type="entry name" value="SEC14"/>
    <property type="match status" value="1"/>
</dbReference>
<organism evidence="2 3">
    <name type="scientific">Diatraea saccharalis</name>
    <name type="common">sugarcane borer</name>
    <dbReference type="NCBI Taxonomy" id="40085"/>
    <lineage>
        <taxon>Eukaryota</taxon>
        <taxon>Metazoa</taxon>
        <taxon>Ecdysozoa</taxon>
        <taxon>Arthropoda</taxon>
        <taxon>Hexapoda</taxon>
        <taxon>Insecta</taxon>
        <taxon>Pterygota</taxon>
        <taxon>Neoptera</taxon>
        <taxon>Endopterygota</taxon>
        <taxon>Lepidoptera</taxon>
        <taxon>Glossata</taxon>
        <taxon>Ditrysia</taxon>
        <taxon>Pyraloidea</taxon>
        <taxon>Crambidae</taxon>
        <taxon>Crambinae</taxon>
        <taxon>Diatraea</taxon>
    </lineage>
</organism>
<dbReference type="AlphaFoldDB" id="A0A9N9QW26"/>
<gene>
    <name evidence="2" type="ORF">DIATSA_LOCUS2623</name>
</gene>
<evidence type="ECO:0000259" key="1">
    <source>
        <dbReference type="PROSITE" id="PS50191"/>
    </source>
</evidence>
<dbReference type="Gene3D" id="3.40.525.10">
    <property type="entry name" value="CRAL-TRIO lipid binding domain"/>
    <property type="match status" value="1"/>
</dbReference>
<dbReference type="Gene3D" id="1.20.5.1200">
    <property type="entry name" value="Alpha-tocopherol transfer"/>
    <property type="match status" value="1"/>
</dbReference>
<dbReference type="EMBL" id="OU893343">
    <property type="protein sequence ID" value="CAG9784534.1"/>
    <property type="molecule type" value="Genomic_DNA"/>
</dbReference>
<evidence type="ECO:0000313" key="2">
    <source>
        <dbReference type="EMBL" id="CAG9784534.1"/>
    </source>
</evidence>
<dbReference type="InterPro" id="IPR036273">
    <property type="entry name" value="CRAL/TRIO_N_dom_sf"/>
</dbReference>
<dbReference type="PROSITE" id="PS50191">
    <property type="entry name" value="CRAL_TRIO"/>
    <property type="match status" value="1"/>
</dbReference>
<dbReference type="GO" id="GO:1902936">
    <property type="term" value="F:phosphatidylinositol bisphosphate binding"/>
    <property type="evidence" value="ECO:0007669"/>
    <property type="project" value="TreeGrafter"/>
</dbReference>
<sequence length="308" mass="36033">MPVRPLNPELAKKAREELNEDPERLEDGLRHLKDWLAKQPHLNVNTDDQWLVIFLRGCKYSMEKAKQKLDLYYTLRSTEPYLFNTMPTIEYFNEIMDLGPVVHLPKPPGPAEPMVTIYRSGVYDPHKYDMLDMIKCSIIIQKIILYENDNAVVAGIRGIMDLENCTMAHFLQMSPTMAKKMTVYMQDAAPVRMKSHHYINTIPGFETVFNMFKALLNEKNRNRLHVHNNNFEELYKYVPQSILPVEYGGKGGTVREITDYWKKKAEAYWPWLEEDIKYCSDESKRPGKPRTAEDLFGIEGSFRQLQFD</sequence>
<reference evidence="2" key="1">
    <citation type="submission" date="2021-12" db="EMBL/GenBank/DDBJ databases">
        <authorList>
            <person name="King R."/>
        </authorList>
    </citation>
    <scope>NUCLEOTIDE SEQUENCE</scope>
</reference>
<dbReference type="Proteomes" id="UP001153714">
    <property type="component" value="Chromosome 12"/>
</dbReference>
<dbReference type="GO" id="GO:0016020">
    <property type="term" value="C:membrane"/>
    <property type="evidence" value="ECO:0007669"/>
    <property type="project" value="TreeGrafter"/>
</dbReference>
<dbReference type="SUPFAM" id="SSF46938">
    <property type="entry name" value="CRAL/TRIO N-terminal domain"/>
    <property type="match status" value="1"/>
</dbReference>
<name>A0A9N9QW26_9NEOP</name>
<dbReference type="PANTHER" id="PTHR10174:SF216">
    <property type="entry name" value="CRAL-TRIO DOMAIN-CONTAINING PROTEIN-RELATED"/>
    <property type="match status" value="1"/>
</dbReference>
<proteinExistence type="predicted"/>
<reference evidence="2" key="2">
    <citation type="submission" date="2022-10" db="EMBL/GenBank/DDBJ databases">
        <authorList>
            <consortium name="ENA_rothamsted_submissions"/>
            <consortium name="culmorum"/>
            <person name="King R."/>
        </authorList>
    </citation>
    <scope>NUCLEOTIDE SEQUENCE</scope>
</reference>
<evidence type="ECO:0000313" key="3">
    <source>
        <dbReference type="Proteomes" id="UP001153714"/>
    </source>
</evidence>
<dbReference type="SUPFAM" id="SSF52087">
    <property type="entry name" value="CRAL/TRIO domain"/>
    <property type="match status" value="1"/>
</dbReference>
<keyword evidence="3" id="KW-1185">Reference proteome</keyword>
<protein>
    <recommendedName>
        <fullName evidence="1">CRAL-TRIO domain-containing protein</fullName>
    </recommendedName>
</protein>